<protein>
    <submittedName>
        <fullName evidence="1">Uncharacterized protein</fullName>
    </submittedName>
</protein>
<gene>
    <name evidence="1" type="ORF">OSB1V03_LOCUS15201</name>
</gene>
<reference evidence="1" key="1">
    <citation type="submission" date="2020-11" db="EMBL/GenBank/DDBJ databases">
        <authorList>
            <person name="Tran Van P."/>
        </authorList>
    </citation>
    <scope>NUCLEOTIDE SEQUENCE</scope>
</reference>
<evidence type="ECO:0000313" key="1">
    <source>
        <dbReference type="EMBL" id="CAD7634807.1"/>
    </source>
</evidence>
<name>A0A7R9L468_9ACAR</name>
<dbReference type="Gene3D" id="3.80.10.10">
    <property type="entry name" value="Ribonuclease Inhibitor"/>
    <property type="match status" value="1"/>
</dbReference>
<keyword evidence="2" id="KW-1185">Reference proteome</keyword>
<dbReference type="EMBL" id="CAJPIZ010015362">
    <property type="protein sequence ID" value="CAG2115237.1"/>
    <property type="molecule type" value="Genomic_DNA"/>
</dbReference>
<dbReference type="EMBL" id="OC869937">
    <property type="protein sequence ID" value="CAD7634807.1"/>
    <property type="molecule type" value="Genomic_DNA"/>
</dbReference>
<evidence type="ECO:0000313" key="2">
    <source>
        <dbReference type="Proteomes" id="UP000759131"/>
    </source>
</evidence>
<dbReference type="Proteomes" id="UP000759131">
    <property type="component" value="Unassembled WGS sequence"/>
</dbReference>
<accession>A0A7R9L468</accession>
<organism evidence="1">
    <name type="scientific">Medioppia subpectinata</name>
    <dbReference type="NCBI Taxonomy" id="1979941"/>
    <lineage>
        <taxon>Eukaryota</taxon>
        <taxon>Metazoa</taxon>
        <taxon>Ecdysozoa</taxon>
        <taxon>Arthropoda</taxon>
        <taxon>Chelicerata</taxon>
        <taxon>Arachnida</taxon>
        <taxon>Acari</taxon>
        <taxon>Acariformes</taxon>
        <taxon>Sarcoptiformes</taxon>
        <taxon>Oribatida</taxon>
        <taxon>Brachypylina</taxon>
        <taxon>Oppioidea</taxon>
        <taxon>Oppiidae</taxon>
        <taxon>Medioppia</taxon>
    </lineage>
</organism>
<dbReference type="InterPro" id="IPR032675">
    <property type="entry name" value="LRR_dom_sf"/>
</dbReference>
<proteinExistence type="predicted"/>
<sequence>MQVPFKRLNSIVLDVDTFALNMQALDVFADKYGHQMKTIVLKTVWSLQVSGLSVAGLSLTSHSLAPLKRLTHLDLGYLDIKLVNMSDKSLISLSGLRQIRGITLTGNTKDWNRNISKRVVKNLITNCPKICFIKFYRI</sequence>
<dbReference type="AlphaFoldDB" id="A0A7R9L468"/>